<feature type="compositionally biased region" description="Polar residues" evidence="1">
    <location>
        <begin position="48"/>
        <end position="57"/>
    </location>
</feature>
<dbReference type="AlphaFoldDB" id="A0A6L2PW85"/>
<proteinExistence type="predicted"/>
<comment type="caution">
    <text evidence="2">The sequence shown here is derived from an EMBL/GenBank/DDBJ whole genome shotgun (WGS) entry which is preliminary data.</text>
</comment>
<dbReference type="OrthoDB" id="5984008at2759"/>
<dbReference type="InParanoid" id="A0A6L2PW85"/>
<name>A0A6L2PW85_COPFO</name>
<organism evidence="2 3">
    <name type="scientific">Coptotermes formosanus</name>
    <name type="common">Formosan subterranean termite</name>
    <dbReference type="NCBI Taxonomy" id="36987"/>
    <lineage>
        <taxon>Eukaryota</taxon>
        <taxon>Metazoa</taxon>
        <taxon>Ecdysozoa</taxon>
        <taxon>Arthropoda</taxon>
        <taxon>Hexapoda</taxon>
        <taxon>Insecta</taxon>
        <taxon>Pterygota</taxon>
        <taxon>Neoptera</taxon>
        <taxon>Polyneoptera</taxon>
        <taxon>Dictyoptera</taxon>
        <taxon>Blattodea</taxon>
        <taxon>Blattoidea</taxon>
        <taxon>Termitoidae</taxon>
        <taxon>Rhinotermitidae</taxon>
        <taxon>Coptotermes</taxon>
    </lineage>
</organism>
<keyword evidence="3" id="KW-1185">Reference proteome</keyword>
<protein>
    <submittedName>
        <fullName evidence="2">Uncharacterized protein</fullName>
    </submittedName>
</protein>
<gene>
    <name evidence="2" type="ORF">Cfor_11813</name>
</gene>
<sequence>MTEELCFALRCHGSRQRPALKRQCSKCMPGTTYVPAALDLPPHPPTNGLHSQVTKEV</sequence>
<evidence type="ECO:0000313" key="2">
    <source>
        <dbReference type="EMBL" id="GFG36474.1"/>
    </source>
</evidence>
<evidence type="ECO:0000313" key="3">
    <source>
        <dbReference type="Proteomes" id="UP000502823"/>
    </source>
</evidence>
<evidence type="ECO:0000256" key="1">
    <source>
        <dbReference type="SAM" id="MobiDB-lite"/>
    </source>
</evidence>
<accession>A0A6L2PW85</accession>
<reference evidence="3" key="1">
    <citation type="submission" date="2020-01" db="EMBL/GenBank/DDBJ databases">
        <title>Draft genome sequence of the Termite Coptotermes fromosanus.</title>
        <authorList>
            <person name="Itakura S."/>
            <person name="Yosikawa Y."/>
            <person name="Umezawa K."/>
        </authorList>
    </citation>
    <scope>NUCLEOTIDE SEQUENCE [LARGE SCALE GENOMIC DNA]</scope>
</reference>
<dbReference type="EMBL" id="BLKM01000641">
    <property type="protein sequence ID" value="GFG36474.1"/>
    <property type="molecule type" value="Genomic_DNA"/>
</dbReference>
<feature type="region of interest" description="Disordered" evidence="1">
    <location>
        <begin position="38"/>
        <end position="57"/>
    </location>
</feature>
<dbReference type="Proteomes" id="UP000502823">
    <property type="component" value="Unassembled WGS sequence"/>
</dbReference>